<accession>A0ABU4FK34</accession>
<evidence type="ECO:0000313" key="2">
    <source>
        <dbReference type="Proteomes" id="UP001187346"/>
    </source>
</evidence>
<sequence length="173" mass="18578">MTTQLDHGSDPAPPMLRCELRASNLYPSLVLALRDMRQANGRDLVTGDGRGNESWIGLSLGMVILDTLSGSSNGVRARWELLLTSHGITQEDARIIYKLRCSLLHGYGLPRPNSVSGRNVLLTSDVAAHAIDTSTSGRALVSVPVFCGRLVERIAAAAPQNWDTSLIDTDVAA</sequence>
<proteinExistence type="predicted"/>
<gene>
    <name evidence="1" type="ORF">R5A26_31145</name>
</gene>
<dbReference type="Proteomes" id="UP001187346">
    <property type="component" value="Unassembled WGS sequence"/>
</dbReference>
<reference evidence="1 2" key="1">
    <citation type="submission" date="2023-10" db="EMBL/GenBank/DDBJ databases">
        <title>Characterization of rhizosphere-enriched actinobacteria from wheat plants lab-grown on chernevaya soil.</title>
        <authorList>
            <person name="Tikhonova E.N."/>
            <person name="Konopkin A."/>
            <person name="Kravchenko I.K."/>
        </authorList>
    </citation>
    <scope>NUCLEOTIDE SEQUENCE [LARGE SCALE GENOMIC DNA]</scope>
    <source>
        <strain evidence="1 2">RR29</strain>
    </source>
</reference>
<organism evidence="1 2">
    <name type="scientific">Streptomyces prunicolor</name>
    <dbReference type="NCBI Taxonomy" id="67348"/>
    <lineage>
        <taxon>Bacteria</taxon>
        <taxon>Bacillati</taxon>
        <taxon>Actinomycetota</taxon>
        <taxon>Actinomycetes</taxon>
        <taxon>Kitasatosporales</taxon>
        <taxon>Streptomycetaceae</taxon>
        <taxon>Streptomyces</taxon>
    </lineage>
</organism>
<keyword evidence="2" id="KW-1185">Reference proteome</keyword>
<comment type="caution">
    <text evidence="1">The sequence shown here is derived from an EMBL/GenBank/DDBJ whole genome shotgun (WGS) entry which is preliminary data.</text>
</comment>
<evidence type="ECO:0000313" key="1">
    <source>
        <dbReference type="EMBL" id="MDV7220410.1"/>
    </source>
</evidence>
<protein>
    <submittedName>
        <fullName evidence="1">Uncharacterized protein</fullName>
    </submittedName>
</protein>
<dbReference type="EMBL" id="JAWMAJ010000129">
    <property type="protein sequence ID" value="MDV7220410.1"/>
    <property type="molecule type" value="Genomic_DNA"/>
</dbReference>
<dbReference type="RefSeq" id="WP_317774004.1">
    <property type="nucleotide sequence ID" value="NZ_JAWMAJ010000129.1"/>
</dbReference>
<name>A0ABU4FK34_9ACTN</name>